<sequence length="475" mass="55167">MMLYREIGLLHEYSPYWLLRLWGSSDRLVALSRRLYYGGGGYRGWEEKCRKMERWPLSKIEEFQLKGIQKLVRHCYENVPYYSRLFKKLGLLPSDIRCLEDLEKLPVLTKNDVLDHYPEFFARNMSKSWKYHQQTSGTTGRPAMFYRDEGAAAAFIGSCDYFGMMSPNEMRKTRALIFSRWAIWSLLYRRYNPIFSRFSPVTGGVYVSDLPLGDSTFELCARYIKKFNIQRIYGFPSAVYAFAKYVERKNLSTNIKAILCGSEILYEGQRSVIEKAFGCEVFDWYTSSECVVNACECEKHAGLHITPFSVVNIDPSKVGKAVGRIVFTSMASYLMPLLRYTAGDVGSITYKRCACGRSYPRLRRIEGRTNDFVILPNGQYIHPVKFYMYPVEIKGIEDIYFLQHEDYSMDISVVKEKGVDKRELAQIIGRRFSKTTRGVLPFSVRFTDAIRRSSKKYRIVDTKVVSDLNMPRKRG</sequence>
<dbReference type="EMBL" id="LCMI01000012">
    <property type="protein sequence ID" value="KKU32409.1"/>
    <property type="molecule type" value="Genomic_DNA"/>
</dbReference>
<dbReference type="AlphaFoldDB" id="A0A0G1PHZ3"/>
<accession>A0A0G1PHZ3</accession>
<reference evidence="1 2" key="1">
    <citation type="journal article" date="2015" name="Nature">
        <title>rRNA introns, odd ribosomes, and small enigmatic genomes across a large radiation of phyla.</title>
        <authorList>
            <person name="Brown C.T."/>
            <person name="Hug L.A."/>
            <person name="Thomas B.C."/>
            <person name="Sharon I."/>
            <person name="Castelle C.J."/>
            <person name="Singh A."/>
            <person name="Wilkins M.J."/>
            <person name="Williams K.H."/>
            <person name="Banfield J.F."/>
        </authorList>
    </citation>
    <scope>NUCLEOTIDE SEQUENCE [LARGE SCALE GENOMIC DNA]</scope>
</reference>
<dbReference type="SUPFAM" id="SSF56801">
    <property type="entry name" value="Acetyl-CoA synthetase-like"/>
    <property type="match status" value="1"/>
</dbReference>
<dbReference type="Proteomes" id="UP000034794">
    <property type="component" value="Unassembled WGS sequence"/>
</dbReference>
<dbReference type="InterPro" id="IPR042099">
    <property type="entry name" value="ANL_N_sf"/>
</dbReference>
<dbReference type="PANTHER" id="PTHR36932">
    <property type="entry name" value="CAPSULAR POLYSACCHARIDE BIOSYNTHESIS PROTEIN"/>
    <property type="match status" value="1"/>
</dbReference>
<evidence type="ECO:0000313" key="1">
    <source>
        <dbReference type="EMBL" id="KKU32409.1"/>
    </source>
</evidence>
<comment type="caution">
    <text evidence="1">The sequence shown here is derived from an EMBL/GenBank/DDBJ whole genome shotgun (WGS) entry which is preliminary data.</text>
</comment>
<organism evidence="1 2">
    <name type="scientific">Candidatus Collierbacteria bacterium GW2011_GWA2_46_26</name>
    <dbReference type="NCBI Taxonomy" id="1618381"/>
    <lineage>
        <taxon>Bacteria</taxon>
        <taxon>Candidatus Collieribacteriota</taxon>
    </lineage>
</organism>
<name>A0A0G1PHZ3_9BACT</name>
<protein>
    <submittedName>
        <fullName evidence="1">Coenzyme F390 synthetase</fullName>
    </submittedName>
</protein>
<proteinExistence type="predicted"/>
<dbReference type="InterPro" id="IPR053158">
    <property type="entry name" value="CapK_Type1_Caps_Biosynth"/>
</dbReference>
<dbReference type="PANTHER" id="PTHR36932:SF1">
    <property type="entry name" value="CAPSULAR POLYSACCHARIDE BIOSYNTHESIS PROTEIN"/>
    <property type="match status" value="1"/>
</dbReference>
<gene>
    <name evidence="1" type="ORF">UX47_C0012G0012</name>
</gene>
<dbReference type="Gene3D" id="3.40.50.12780">
    <property type="entry name" value="N-terminal domain of ligase-like"/>
    <property type="match status" value="1"/>
</dbReference>
<evidence type="ECO:0000313" key="2">
    <source>
        <dbReference type="Proteomes" id="UP000034794"/>
    </source>
</evidence>